<name>A0A182IRC7_ANOAO</name>
<reference evidence="2" key="1">
    <citation type="submission" date="2022-08" db="UniProtKB">
        <authorList>
            <consortium name="EnsemblMetazoa"/>
        </authorList>
    </citation>
    <scope>IDENTIFICATION</scope>
    <source>
        <strain evidence="2">EBRO</strain>
    </source>
</reference>
<protein>
    <submittedName>
        <fullName evidence="2">Uncharacterized protein</fullName>
    </submittedName>
</protein>
<dbReference type="PANTHER" id="PTHR21520:SF2">
    <property type="entry name" value="GLUTAMATE-RICH PROTEIN 2"/>
    <property type="match status" value="1"/>
</dbReference>
<dbReference type="EnsemblMetazoa" id="AATE004025-RA">
    <property type="protein sequence ID" value="AATE004025-PA.1"/>
    <property type="gene ID" value="AATE004025"/>
</dbReference>
<organism evidence="2">
    <name type="scientific">Anopheles atroparvus</name>
    <name type="common">European mosquito</name>
    <dbReference type="NCBI Taxonomy" id="41427"/>
    <lineage>
        <taxon>Eukaryota</taxon>
        <taxon>Metazoa</taxon>
        <taxon>Ecdysozoa</taxon>
        <taxon>Arthropoda</taxon>
        <taxon>Hexapoda</taxon>
        <taxon>Insecta</taxon>
        <taxon>Pterygota</taxon>
        <taxon>Neoptera</taxon>
        <taxon>Endopterygota</taxon>
        <taxon>Diptera</taxon>
        <taxon>Nematocera</taxon>
        <taxon>Culicoidea</taxon>
        <taxon>Culicidae</taxon>
        <taxon>Anophelinae</taxon>
        <taxon>Anopheles</taxon>
    </lineage>
</organism>
<evidence type="ECO:0000256" key="1">
    <source>
        <dbReference type="SAM" id="MobiDB-lite"/>
    </source>
</evidence>
<feature type="compositionally biased region" description="Polar residues" evidence="1">
    <location>
        <begin position="275"/>
        <end position="286"/>
    </location>
</feature>
<sequence>LVCEESLLRKFLTIHHNVGVKELSTSCFNTLAFSCLINVLCAMSSFYIKMAFLDDTNGNTVNINNQHGAGADGETVGGGLLPNTTDLKSMLHSPSNDDLSQSLSEYTDADESISAPTELLAEFLSAIMIRDYANALKYCKQILQYEPNNTTARDFYPHILSKINEVQNQELSGESDENYNFNYSSPLASFASSTSSSSAPSSSSCSSSSSSECDNNEMNEVIMACSSDSDESSEACCSFPDSISIAGHDGEDDEGDGGDGILKVDRQSALAMPDPQQTNSSQSHSGPSLPAEGDGAALVAALHSISENNTSQSYSSLLLEDEEKDLTLSDISNLNIEEDETSNDCGGSAENSSSPLDQANIPMATKPVTQSNLSSASVLASKLVAMLRSKVIPSKDAGN</sequence>
<dbReference type="SUPFAM" id="SSF48452">
    <property type="entry name" value="TPR-like"/>
    <property type="match status" value="1"/>
</dbReference>
<dbReference type="InterPro" id="IPR026703">
    <property type="entry name" value="ERICH2"/>
</dbReference>
<dbReference type="VEuPathDB" id="VectorBase:AATE004025"/>
<feature type="region of interest" description="Disordered" evidence="1">
    <location>
        <begin position="333"/>
        <end position="363"/>
    </location>
</feature>
<dbReference type="InterPro" id="IPR011990">
    <property type="entry name" value="TPR-like_helical_dom_sf"/>
</dbReference>
<proteinExistence type="predicted"/>
<feature type="compositionally biased region" description="Polar residues" evidence="1">
    <location>
        <begin position="343"/>
        <end position="357"/>
    </location>
</feature>
<dbReference type="PANTHER" id="PTHR21520">
    <property type="entry name" value="GLUTAMATE-RICH PROTEIN 2"/>
    <property type="match status" value="1"/>
</dbReference>
<evidence type="ECO:0000313" key="2">
    <source>
        <dbReference type="EnsemblMetazoa" id="AATE004025-PA.1"/>
    </source>
</evidence>
<dbReference type="STRING" id="41427.A0A182IRC7"/>
<feature type="region of interest" description="Disordered" evidence="1">
    <location>
        <begin position="271"/>
        <end position="293"/>
    </location>
</feature>
<dbReference type="AlphaFoldDB" id="A0A182IRC7"/>
<accession>A0A182IRC7</accession>